<evidence type="ECO:0000313" key="1">
    <source>
        <dbReference type="EMBL" id="GGP12012.1"/>
    </source>
</evidence>
<organism evidence="1 2">
    <name type="scientific">Oceanobacillus neutriphilus</name>
    <dbReference type="NCBI Taxonomy" id="531815"/>
    <lineage>
        <taxon>Bacteria</taxon>
        <taxon>Bacillati</taxon>
        <taxon>Bacillota</taxon>
        <taxon>Bacilli</taxon>
        <taxon>Bacillales</taxon>
        <taxon>Bacillaceae</taxon>
        <taxon>Oceanobacillus</taxon>
    </lineage>
</organism>
<protein>
    <recommendedName>
        <fullName evidence="3">SR1 protein</fullName>
    </recommendedName>
</protein>
<proteinExistence type="predicted"/>
<evidence type="ECO:0008006" key="3">
    <source>
        <dbReference type="Google" id="ProtNLM"/>
    </source>
</evidence>
<name>A0ABQ2NW56_9BACI</name>
<gene>
    <name evidence="1" type="ORF">GCM10011346_26310</name>
</gene>
<reference evidence="2" key="1">
    <citation type="journal article" date="2019" name="Int. J. Syst. Evol. Microbiol.">
        <title>The Global Catalogue of Microorganisms (GCM) 10K type strain sequencing project: providing services to taxonomists for standard genome sequencing and annotation.</title>
        <authorList>
            <consortium name="The Broad Institute Genomics Platform"/>
            <consortium name="The Broad Institute Genome Sequencing Center for Infectious Disease"/>
            <person name="Wu L."/>
            <person name="Ma J."/>
        </authorList>
    </citation>
    <scope>NUCLEOTIDE SEQUENCE [LARGE SCALE GENOMIC DNA]</scope>
    <source>
        <strain evidence="2">CGMCC 1.7693</strain>
    </source>
</reference>
<sequence length="48" mass="5428">MEKEFVGICSVCEKNVYCHNGFLEGVVQEDHTLICFSCQSKVNETDTL</sequence>
<dbReference type="Proteomes" id="UP000641206">
    <property type="component" value="Unassembled WGS sequence"/>
</dbReference>
<dbReference type="EMBL" id="BMLW01000007">
    <property type="protein sequence ID" value="GGP12012.1"/>
    <property type="molecule type" value="Genomic_DNA"/>
</dbReference>
<keyword evidence="2" id="KW-1185">Reference proteome</keyword>
<comment type="caution">
    <text evidence="1">The sequence shown here is derived from an EMBL/GenBank/DDBJ whole genome shotgun (WGS) entry which is preliminary data.</text>
</comment>
<evidence type="ECO:0000313" key="2">
    <source>
        <dbReference type="Proteomes" id="UP000641206"/>
    </source>
</evidence>
<accession>A0ABQ2NW56</accession>